<dbReference type="GO" id="GO:0052621">
    <property type="term" value="F:diguanylate cyclase activity"/>
    <property type="evidence" value="ECO:0007669"/>
    <property type="project" value="UniProtKB-EC"/>
</dbReference>
<reference evidence="5 6" key="1">
    <citation type="submission" date="2019-04" db="EMBL/GenBank/DDBJ databases">
        <authorList>
            <person name="Li M."/>
        </authorList>
    </citation>
    <scope>NUCLEOTIDE SEQUENCE [LARGE SCALE GENOMIC DNA]</scope>
    <source>
        <strain evidence="5 6">LAM1902</strain>
    </source>
</reference>
<dbReference type="InterPro" id="IPR043128">
    <property type="entry name" value="Rev_trsase/Diguanyl_cyclase"/>
</dbReference>
<dbReference type="GO" id="GO:1902201">
    <property type="term" value="P:negative regulation of bacterial-type flagellum-dependent cell motility"/>
    <property type="evidence" value="ECO:0007669"/>
    <property type="project" value="TreeGrafter"/>
</dbReference>
<dbReference type="InterPro" id="IPR000160">
    <property type="entry name" value="GGDEF_dom"/>
</dbReference>
<dbReference type="SUPFAM" id="SSF55073">
    <property type="entry name" value="Nucleotide cyclase"/>
    <property type="match status" value="1"/>
</dbReference>
<dbReference type="EC" id="2.7.7.65" evidence="1"/>
<sequence>MSNLLKLHRLKLIALVALANIGLLLYLAAGHIKTWERIDWLDVVGEGGSALLAFCWVCLVLAHRPTGRVTTLLAVGLGAVFFSMWMDALDEFIQLPAEISWDHWLESAPMPIGLLLITLGLYHWSKEQKALGQQLSKRERLFREHLHHDRLTPLNGAAYLRRQIELEQRRSGEEQQAFSLVLVDLDDFAPFNRQHGHAEGDRVLQAVSQLLLLNLRHSDLLCRLAGDRFVALLPGTGEAQAWRIAGELERAVRSYAHKSMPQGESLALSATAVACMARDESADNLLERLSLAMARAKSRPRLARSA</sequence>
<keyword evidence="3" id="KW-1133">Transmembrane helix</keyword>
<feature type="transmembrane region" description="Helical" evidence="3">
    <location>
        <begin position="44"/>
        <end position="62"/>
    </location>
</feature>
<dbReference type="EMBL" id="SWDV01000030">
    <property type="protein sequence ID" value="TLX73106.1"/>
    <property type="molecule type" value="Genomic_DNA"/>
</dbReference>
<comment type="caution">
    <text evidence="5">The sequence shown here is derived from an EMBL/GenBank/DDBJ whole genome shotgun (WGS) entry which is preliminary data.</text>
</comment>
<dbReference type="Proteomes" id="UP000306635">
    <property type="component" value="Unassembled WGS sequence"/>
</dbReference>
<protein>
    <recommendedName>
        <fullName evidence="1">diguanylate cyclase</fullName>
        <ecNumber evidence="1">2.7.7.65</ecNumber>
    </recommendedName>
</protein>
<evidence type="ECO:0000313" key="5">
    <source>
        <dbReference type="EMBL" id="TLX73106.1"/>
    </source>
</evidence>
<dbReference type="GO" id="GO:0043709">
    <property type="term" value="P:cell adhesion involved in single-species biofilm formation"/>
    <property type="evidence" value="ECO:0007669"/>
    <property type="project" value="TreeGrafter"/>
</dbReference>
<evidence type="ECO:0000256" key="3">
    <source>
        <dbReference type="SAM" id="Phobius"/>
    </source>
</evidence>
<keyword evidence="6" id="KW-1185">Reference proteome</keyword>
<evidence type="ECO:0000259" key="4">
    <source>
        <dbReference type="PROSITE" id="PS50887"/>
    </source>
</evidence>
<evidence type="ECO:0000256" key="1">
    <source>
        <dbReference type="ARBA" id="ARBA00012528"/>
    </source>
</evidence>
<comment type="catalytic activity">
    <reaction evidence="2">
        <text>2 GTP = 3',3'-c-di-GMP + 2 diphosphate</text>
        <dbReference type="Rhea" id="RHEA:24898"/>
        <dbReference type="ChEBI" id="CHEBI:33019"/>
        <dbReference type="ChEBI" id="CHEBI:37565"/>
        <dbReference type="ChEBI" id="CHEBI:58805"/>
        <dbReference type="EC" id="2.7.7.65"/>
    </reaction>
</comment>
<accession>A0A5R9RFG5</accession>
<feature type="transmembrane region" description="Helical" evidence="3">
    <location>
        <begin position="69"/>
        <end position="88"/>
    </location>
</feature>
<dbReference type="RefSeq" id="WP_138525412.1">
    <property type="nucleotide sequence ID" value="NZ_SWDV01000030.1"/>
</dbReference>
<dbReference type="AlphaFoldDB" id="A0A5R9RFG5"/>
<dbReference type="InterPro" id="IPR029787">
    <property type="entry name" value="Nucleotide_cyclase"/>
</dbReference>
<evidence type="ECO:0000313" key="6">
    <source>
        <dbReference type="Proteomes" id="UP000306635"/>
    </source>
</evidence>
<dbReference type="PANTHER" id="PTHR45138:SF9">
    <property type="entry name" value="DIGUANYLATE CYCLASE DGCM-RELATED"/>
    <property type="match status" value="1"/>
</dbReference>
<feature type="transmembrane region" description="Helical" evidence="3">
    <location>
        <begin position="12"/>
        <end position="32"/>
    </location>
</feature>
<evidence type="ECO:0000256" key="2">
    <source>
        <dbReference type="ARBA" id="ARBA00034247"/>
    </source>
</evidence>
<name>A0A5R9RFG5_9PSED</name>
<dbReference type="SMART" id="SM00267">
    <property type="entry name" value="GGDEF"/>
    <property type="match status" value="1"/>
</dbReference>
<dbReference type="OrthoDB" id="5914567at2"/>
<dbReference type="InterPro" id="IPR050469">
    <property type="entry name" value="Diguanylate_Cyclase"/>
</dbReference>
<gene>
    <name evidence="5" type="ORF">FAS41_21265</name>
</gene>
<dbReference type="NCBIfam" id="TIGR00254">
    <property type="entry name" value="GGDEF"/>
    <property type="match status" value="1"/>
</dbReference>
<feature type="domain" description="GGDEF" evidence="4">
    <location>
        <begin position="176"/>
        <end position="306"/>
    </location>
</feature>
<organism evidence="5 6">
    <name type="scientific">Pseudomonas nicosulfuronedens</name>
    <dbReference type="NCBI Taxonomy" id="2571105"/>
    <lineage>
        <taxon>Bacteria</taxon>
        <taxon>Pseudomonadati</taxon>
        <taxon>Pseudomonadota</taxon>
        <taxon>Gammaproteobacteria</taxon>
        <taxon>Pseudomonadales</taxon>
        <taxon>Pseudomonadaceae</taxon>
        <taxon>Pseudomonas</taxon>
    </lineage>
</organism>
<dbReference type="PROSITE" id="PS50887">
    <property type="entry name" value="GGDEF"/>
    <property type="match status" value="1"/>
</dbReference>
<dbReference type="Gene3D" id="3.30.70.270">
    <property type="match status" value="1"/>
</dbReference>
<dbReference type="GO" id="GO:0005886">
    <property type="term" value="C:plasma membrane"/>
    <property type="evidence" value="ECO:0007669"/>
    <property type="project" value="TreeGrafter"/>
</dbReference>
<dbReference type="CDD" id="cd01949">
    <property type="entry name" value="GGDEF"/>
    <property type="match status" value="1"/>
</dbReference>
<feature type="transmembrane region" description="Helical" evidence="3">
    <location>
        <begin position="108"/>
        <end position="125"/>
    </location>
</feature>
<keyword evidence="3" id="KW-0472">Membrane</keyword>
<dbReference type="Pfam" id="PF00990">
    <property type="entry name" value="GGDEF"/>
    <property type="match status" value="1"/>
</dbReference>
<proteinExistence type="predicted"/>
<keyword evidence="3" id="KW-0812">Transmembrane</keyword>
<dbReference type="PANTHER" id="PTHR45138">
    <property type="entry name" value="REGULATORY COMPONENTS OF SENSORY TRANSDUCTION SYSTEM"/>
    <property type="match status" value="1"/>
</dbReference>